<dbReference type="SMART" id="SM00850">
    <property type="entry name" value="LytTR"/>
    <property type="match status" value="1"/>
</dbReference>
<dbReference type="SUPFAM" id="SSF52172">
    <property type="entry name" value="CheY-like"/>
    <property type="match status" value="1"/>
</dbReference>
<dbReference type="InterPro" id="IPR001789">
    <property type="entry name" value="Sig_transdc_resp-reg_receiver"/>
</dbReference>
<dbReference type="Gene3D" id="3.40.50.2300">
    <property type="match status" value="1"/>
</dbReference>
<feature type="modified residue" description="4-aspartylphosphate" evidence="2">
    <location>
        <position position="120"/>
    </location>
</feature>
<dbReference type="InterPro" id="IPR011006">
    <property type="entry name" value="CheY-like_superfamily"/>
</dbReference>
<evidence type="ECO:0000256" key="2">
    <source>
        <dbReference type="PROSITE-ProRule" id="PRU00169"/>
    </source>
</evidence>
<dbReference type="PROSITE" id="PS50930">
    <property type="entry name" value="HTH_LYTTR"/>
    <property type="match status" value="1"/>
</dbReference>
<accession>A0ABS4W2R6</accession>
<dbReference type="Proteomes" id="UP001519295">
    <property type="component" value="Unassembled WGS sequence"/>
</dbReference>
<sequence>MYSHARGGHASGAMPVVAGSAGYGMPPGYGASNHRPIGLPGQPARAPEPPQPYPAPAGIRLTVLAVDDEEPALLELAHLLGEDPRVDVVLTAPDATEALRILHGSQTDAATPTVDVVFLDIRMPGLDGLELARVLNAMADPPPVVFVTAHDDRAVDAYEVGAVDYLLKPLRGERLSGSLDRTIALRTTHRAEAGGPPPGAPAAPAPPGRRGAPPATPDDEVVPVELAGTTKLVPRSSIRFVEAQGDYARLHTTDGSHLVRIPVSVLEDRWGDAGFVRIHRAYLVALPLITELRMAGSGYVVRLGNGPSAVELPVSRRHTAGLKRILRGRPPRPQRGPEDGPDGPILPR</sequence>
<dbReference type="Pfam" id="PF00072">
    <property type="entry name" value="Response_reg"/>
    <property type="match status" value="1"/>
</dbReference>
<dbReference type="InterPro" id="IPR039420">
    <property type="entry name" value="WalR-like"/>
</dbReference>
<evidence type="ECO:0000313" key="6">
    <source>
        <dbReference type="EMBL" id="MBP2370474.1"/>
    </source>
</evidence>
<feature type="compositionally biased region" description="Pro residues" evidence="3">
    <location>
        <begin position="195"/>
        <end position="207"/>
    </location>
</feature>
<dbReference type="PANTHER" id="PTHR48111:SF69">
    <property type="entry name" value="RESPONSE REGULATOR RECEIVER"/>
    <property type="match status" value="1"/>
</dbReference>
<feature type="region of interest" description="Disordered" evidence="3">
    <location>
        <begin position="188"/>
        <end position="220"/>
    </location>
</feature>
<gene>
    <name evidence="6" type="ORF">JOF36_006170</name>
</gene>
<dbReference type="PROSITE" id="PS50110">
    <property type="entry name" value="RESPONSE_REGULATORY"/>
    <property type="match status" value="1"/>
</dbReference>
<evidence type="ECO:0000256" key="1">
    <source>
        <dbReference type="ARBA" id="ARBA00023125"/>
    </source>
</evidence>
<evidence type="ECO:0000259" key="4">
    <source>
        <dbReference type="PROSITE" id="PS50110"/>
    </source>
</evidence>
<feature type="region of interest" description="Disordered" evidence="3">
    <location>
        <begin position="321"/>
        <end position="348"/>
    </location>
</feature>
<dbReference type="PANTHER" id="PTHR48111">
    <property type="entry name" value="REGULATOR OF RPOS"/>
    <property type="match status" value="1"/>
</dbReference>
<keyword evidence="1 6" id="KW-0238">DNA-binding</keyword>
<protein>
    <submittedName>
        <fullName evidence="6">DNA-binding LytR/AlgR family response regulator</fullName>
    </submittedName>
</protein>
<dbReference type="Gene3D" id="2.40.50.1020">
    <property type="entry name" value="LytTr DNA-binding domain"/>
    <property type="match status" value="1"/>
</dbReference>
<evidence type="ECO:0000313" key="7">
    <source>
        <dbReference type="Proteomes" id="UP001519295"/>
    </source>
</evidence>
<evidence type="ECO:0000259" key="5">
    <source>
        <dbReference type="PROSITE" id="PS50930"/>
    </source>
</evidence>
<proteinExistence type="predicted"/>
<feature type="domain" description="HTH LytTR-type" evidence="5">
    <location>
        <begin position="222"/>
        <end position="328"/>
    </location>
</feature>
<organism evidence="6 7">
    <name type="scientific">Pseudonocardia parietis</name>
    <dbReference type="NCBI Taxonomy" id="570936"/>
    <lineage>
        <taxon>Bacteria</taxon>
        <taxon>Bacillati</taxon>
        <taxon>Actinomycetota</taxon>
        <taxon>Actinomycetes</taxon>
        <taxon>Pseudonocardiales</taxon>
        <taxon>Pseudonocardiaceae</taxon>
        <taxon>Pseudonocardia</taxon>
    </lineage>
</organism>
<reference evidence="6 7" key="1">
    <citation type="submission" date="2021-03" db="EMBL/GenBank/DDBJ databases">
        <title>Sequencing the genomes of 1000 actinobacteria strains.</title>
        <authorList>
            <person name="Klenk H.-P."/>
        </authorList>
    </citation>
    <scope>NUCLEOTIDE SEQUENCE [LARGE SCALE GENOMIC DNA]</scope>
    <source>
        <strain evidence="6 7">DSM 45256</strain>
    </source>
</reference>
<dbReference type="Pfam" id="PF04397">
    <property type="entry name" value="LytTR"/>
    <property type="match status" value="1"/>
</dbReference>
<evidence type="ECO:0000256" key="3">
    <source>
        <dbReference type="SAM" id="MobiDB-lite"/>
    </source>
</evidence>
<dbReference type="EMBL" id="JAGINU010000001">
    <property type="protein sequence ID" value="MBP2370474.1"/>
    <property type="molecule type" value="Genomic_DNA"/>
</dbReference>
<keyword evidence="7" id="KW-1185">Reference proteome</keyword>
<dbReference type="GO" id="GO:0003677">
    <property type="term" value="F:DNA binding"/>
    <property type="evidence" value="ECO:0007669"/>
    <property type="project" value="UniProtKB-KW"/>
</dbReference>
<name>A0ABS4W2R6_9PSEU</name>
<keyword evidence="2" id="KW-0597">Phosphoprotein</keyword>
<dbReference type="InterPro" id="IPR007492">
    <property type="entry name" value="LytTR_DNA-bd_dom"/>
</dbReference>
<comment type="caution">
    <text evidence="6">The sequence shown here is derived from an EMBL/GenBank/DDBJ whole genome shotgun (WGS) entry which is preliminary data.</text>
</comment>
<feature type="domain" description="Response regulatory" evidence="4">
    <location>
        <begin position="62"/>
        <end position="183"/>
    </location>
</feature>
<feature type="compositionally biased region" description="Basic residues" evidence="3">
    <location>
        <begin position="321"/>
        <end position="332"/>
    </location>
</feature>
<dbReference type="SMART" id="SM00448">
    <property type="entry name" value="REC"/>
    <property type="match status" value="1"/>
</dbReference>
<dbReference type="RefSeq" id="WP_307862671.1">
    <property type="nucleotide sequence ID" value="NZ_JAGINU010000001.1"/>
</dbReference>